<evidence type="ECO:0000313" key="2">
    <source>
        <dbReference type="EMBL" id="AGG54116.1"/>
    </source>
</evidence>
<dbReference type="Proteomes" id="UP000203282">
    <property type="component" value="Segment"/>
</dbReference>
<dbReference type="OrthoDB" id="25608at10239"/>
<dbReference type="RefSeq" id="YP_007677241.1">
    <property type="nucleotide sequence ID" value="NC_020875.1"/>
</dbReference>
<organism evidence="2 3">
    <name type="scientific">Synechococcus phage S-SSM4</name>
    <dbReference type="NCBI Taxonomy" id="536466"/>
    <lineage>
        <taxon>Viruses</taxon>
        <taxon>Duplodnaviria</taxon>
        <taxon>Heunggongvirae</taxon>
        <taxon>Uroviricota</taxon>
        <taxon>Caudoviricetes</taxon>
        <taxon>Pantevenvirales</taxon>
        <taxon>Kyanoviridae</taxon>
        <taxon>Greenvirus</taxon>
        <taxon>Greenvirus ssm4</taxon>
    </lineage>
</organism>
<proteinExistence type="predicted"/>
<reference evidence="2 3" key="1">
    <citation type="submission" date="2010-03" db="EMBL/GenBank/DDBJ databases">
        <title>The Genome Sequence of Cyanophage S-SSM4.</title>
        <authorList>
            <consortium name="The Broad Institute Genome Sequencing Platform"/>
            <person name="Henn M.R."/>
            <person name="Sullivan M.S."/>
            <person name="Osburne M.S."/>
            <person name="Levin J."/>
            <person name="Malboeuf C."/>
            <person name="Casali M."/>
            <person name="Russ C."/>
            <person name="Lennon N."/>
            <person name="Erlich R."/>
            <person name="Young S.K."/>
            <person name="Koehrsen M."/>
            <person name="Yandava C."/>
            <person name="Zeng Q."/>
            <person name="Alvarado L."/>
            <person name="Anderson S."/>
            <person name="Berlin A."/>
            <person name="Borenstein D."/>
            <person name="Chen Z."/>
            <person name="Engels R."/>
            <person name="Freedman E."/>
            <person name="Gellesch M."/>
            <person name="Goldberg J."/>
            <person name="Green L."/>
            <person name="Griggs A."/>
            <person name="Gujja S."/>
            <person name="Heiman D."/>
            <person name="Hepburn T."/>
            <person name="Howarth C."/>
            <person name="Jen D."/>
            <person name="Larson L."/>
            <person name="Lewis B."/>
            <person name="Mehta T."/>
            <person name="Park D."/>
            <person name="Pearson M."/>
            <person name="Roberts A."/>
            <person name="Ryan E."/>
            <person name="Saif S."/>
            <person name="Shea T."/>
            <person name="Shenoy N."/>
            <person name="Sisk P."/>
            <person name="Stolte C."/>
            <person name="Sykes S."/>
            <person name="Walk T."/>
            <person name="White J."/>
            <person name="Yu Q."/>
            <person name="Coleman M.L."/>
            <person name="Huang K.H."/>
            <person name="Weigele P.R."/>
            <person name="DeFrancesco A.S."/>
            <person name="Kern S.E."/>
            <person name="Thompson L.R."/>
            <person name="Fu R."/>
            <person name="Hombeck B."/>
            <person name="Chisholm S.W."/>
            <person name="Haas B."/>
            <person name="Nusbaum C."/>
            <person name="Galagan J."/>
            <person name="Birren B."/>
        </authorList>
    </citation>
    <scope>NUCLEOTIDE SEQUENCE [LARGE SCALE GENOMIC DNA]</scope>
    <source>
        <strain evidence="2 3">S-SSM4</strain>
    </source>
</reference>
<sequence length="53" mass="6042">MKRFVLPVEEDDNGDAFVSLPQDLLDDLQWKAGDHLEYSDEGDGSILVYKIDE</sequence>
<dbReference type="InterPro" id="IPR007159">
    <property type="entry name" value="SpoVT-AbrB_dom"/>
</dbReference>
<feature type="domain" description="SpoVT-AbrB" evidence="1">
    <location>
        <begin position="18"/>
        <end position="51"/>
    </location>
</feature>
<name>M1U9D6_9CAUD</name>
<dbReference type="KEGG" id="vg:15013474"/>
<accession>M1U9D6</accession>
<dbReference type="Pfam" id="PF04014">
    <property type="entry name" value="MazE_antitoxin"/>
    <property type="match status" value="1"/>
</dbReference>
<dbReference type="EMBL" id="HQ316583">
    <property type="protein sequence ID" value="AGG54116.1"/>
    <property type="molecule type" value="Genomic_DNA"/>
</dbReference>
<gene>
    <name evidence="2" type="ORF">CYXG_00052</name>
</gene>
<dbReference type="GO" id="GO:0003677">
    <property type="term" value="F:DNA binding"/>
    <property type="evidence" value="ECO:0007669"/>
    <property type="project" value="InterPro"/>
</dbReference>
<evidence type="ECO:0000313" key="3">
    <source>
        <dbReference type="Proteomes" id="UP000203282"/>
    </source>
</evidence>
<evidence type="ECO:0000259" key="1">
    <source>
        <dbReference type="Pfam" id="PF04014"/>
    </source>
</evidence>
<protein>
    <recommendedName>
        <fullName evidence="1">SpoVT-AbrB domain-containing protein</fullName>
    </recommendedName>
</protein>
<keyword evidence="3" id="KW-1185">Reference proteome</keyword>
<dbReference type="GeneID" id="15013474"/>